<feature type="compositionally biased region" description="Basic and acidic residues" evidence="1">
    <location>
        <begin position="30"/>
        <end position="41"/>
    </location>
</feature>
<feature type="region of interest" description="Disordered" evidence="1">
    <location>
        <begin position="19"/>
        <end position="42"/>
    </location>
</feature>
<keyword evidence="3" id="KW-1185">Reference proteome</keyword>
<dbReference type="Proteomes" id="UP001642540">
    <property type="component" value="Unassembled WGS sequence"/>
</dbReference>
<proteinExistence type="predicted"/>
<name>A0ABP1Q187_9HEXA</name>
<gene>
    <name evidence="2" type="ORF">ODALV1_LOCUS6165</name>
</gene>
<organism evidence="2 3">
    <name type="scientific">Orchesella dallaii</name>
    <dbReference type="NCBI Taxonomy" id="48710"/>
    <lineage>
        <taxon>Eukaryota</taxon>
        <taxon>Metazoa</taxon>
        <taxon>Ecdysozoa</taxon>
        <taxon>Arthropoda</taxon>
        <taxon>Hexapoda</taxon>
        <taxon>Collembola</taxon>
        <taxon>Entomobryomorpha</taxon>
        <taxon>Entomobryoidea</taxon>
        <taxon>Orchesellidae</taxon>
        <taxon>Orchesellinae</taxon>
        <taxon>Orchesella</taxon>
    </lineage>
</organism>
<sequence>MGVGVRVRTVEIYVYDDSKGLVSGHPQGFPKDDQPQDKNSGDKWFSNAQTCAEYYADTGVFDKFCPYTDGAGEVVRGCKGGSGFLTNGLSLIIVKGPLTSGWIGQ</sequence>
<protein>
    <submittedName>
        <fullName evidence="2">Uncharacterized protein</fullName>
    </submittedName>
</protein>
<comment type="caution">
    <text evidence="2">The sequence shown here is derived from an EMBL/GenBank/DDBJ whole genome shotgun (WGS) entry which is preliminary data.</text>
</comment>
<evidence type="ECO:0000313" key="2">
    <source>
        <dbReference type="EMBL" id="CAL8085599.1"/>
    </source>
</evidence>
<accession>A0ABP1Q187</accession>
<dbReference type="EMBL" id="CAXLJM020000019">
    <property type="protein sequence ID" value="CAL8085599.1"/>
    <property type="molecule type" value="Genomic_DNA"/>
</dbReference>
<evidence type="ECO:0000313" key="3">
    <source>
        <dbReference type="Proteomes" id="UP001642540"/>
    </source>
</evidence>
<evidence type="ECO:0000256" key="1">
    <source>
        <dbReference type="SAM" id="MobiDB-lite"/>
    </source>
</evidence>
<reference evidence="2 3" key="1">
    <citation type="submission" date="2024-08" db="EMBL/GenBank/DDBJ databases">
        <authorList>
            <person name="Cucini C."/>
            <person name="Frati F."/>
        </authorList>
    </citation>
    <scope>NUCLEOTIDE SEQUENCE [LARGE SCALE GENOMIC DNA]</scope>
</reference>